<dbReference type="InterPro" id="IPR036770">
    <property type="entry name" value="Ankyrin_rpt-contain_sf"/>
</dbReference>
<dbReference type="EMBL" id="UYJE01007703">
    <property type="protein sequence ID" value="VDI57185.1"/>
    <property type="molecule type" value="Genomic_DNA"/>
</dbReference>
<evidence type="ECO:0000256" key="1">
    <source>
        <dbReference type="ARBA" id="ARBA00022737"/>
    </source>
</evidence>
<dbReference type="PROSITE" id="PS50088">
    <property type="entry name" value="ANK_REPEAT"/>
    <property type="match status" value="6"/>
</dbReference>
<dbReference type="PROSITE" id="PS50297">
    <property type="entry name" value="ANK_REP_REGION"/>
    <property type="match status" value="6"/>
</dbReference>
<dbReference type="Pfam" id="PF20720">
    <property type="entry name" value="nSTAND3"/>
    <property type="match status" value="1"/>
</dbReference>
<feature type="repeat" description="ANK" evidence="3">
    <location>
        <begin position="727"/>
        <end position="759"/>
    </location>
</feature>
<dbReference type="InterPro" id="IPR049050">
    <property type="entry name" value="nSTAND3"/>
</dbReference>
<dbReference type="AlphaFoldDB" id="A0A8B6G0Z8"/>
<dbReference type="SMART" id="SM00248">
    <property type="entry name" value="ANK"/>
    <property type="match status" value="11"/>
</dbReference>
<feature type="repeat" description="ANK" evidence="3">
    <location>
        <begin position="888"/>
        <end position="920"/>
    </location>
</feature>
<comment type="caution">
    <text evidence="5">The sequence shown here is derived from an EMBL/GenBank/DDBJ whole genome shotgun (WGS) entry which is preliminary data.</text>
</comment>
<dbReference type="InterPro" id="IPR050889">
    <property type="entry name" value="Dendritic_Spine_Reg/Scaffold"/>
</dbReference>
<dbReference type="PANTHER" id="PTHR24166:SF48">
    <property type="entry name" value="PROTEIN VAPYRIN"/>
    <property type="match status" value="1"/>
</dbReference>
<evidence type="ECO:0000259" key="4">
    <source>
        <dbReference type="Pfam" id="PF20720"/>
    </source>
</evidence>
<dbReference type="SUPFAM" id="SSF48403">
    <property type="entry name" value="Ankyrin repeat"/>
    <property type="match status" value="2"/>
</dbReference>
<keyword evidence="1" id="KW-0677">Repeat</keyword>
<evidence type="ECO:0000313" key="5">
    <source>
        <dbReference type="EMBL" id="VDI57185.1"/>
    </source>
</evidence>
<keyword evidence="2 3" id="KW-0040">ANK repeat</keyword>
<organism evidence="5 6">
    <name type="scientific">Mytilus galloprovincialis</name>
    <name type="common">Mediterranean mussel</name>
    <dbReference type="NCBI Taxonomy" id="29158"/>
    <lineage>
        <taxon>Eukaryota</taxon>
        <taxon>Metazoa</taxon>
        <taxon>Spiralia</taxon>
        <taxon>Lophotrochozoa</taxon>
        <taxon>Mollusca</taxon>
        <taxon>Bivalvia</taxon>
        <taxon>Autobranchia</taxon>
        <taxon>Pteriomorphia</taxon>
        <taxon>Mytilida</taxon>
        <taxon>Mytiloidea</taxon>
        <taxon>Mytilidae</taxon>
        <taxon>Mytilinae</taxon>
        <taxon>Mytilus</taxon>
    </lineage>
</organism>
<feature type="repeat" description="ANK" evidence="3">
    <location>
        <begin position="760"/>
        <end position="792"/>
    </location>
</feature>
<dbReference type="OrthoDB" id="5969903at2759"/>
<evidence type="ECO:0000313" key="6">
    <source>
        <dbReference type="Proteomes" id="UP000596742"/>
    </source>
</evidence>
<feature type="domain" description="Novel STAND NTPase 3" evidence="4">
    <location>
        <begin position="89"/>
        <end position="245"/>
    </location>
</feature>
<gene>
    <name evidence="5" type="ORF">MGAL_10B079175</name>
</gene>
<dbReference type="Proteomes" id="UP000596742">
    <property type="component" value="Unassembled WGS sequence"/>
</dbReference>
<name>A0A8B6G0Z8_MYTGA</name>
<evidence type="ECO:0000256" key="3">
    <source>
        <dbReference type="PROSITE-ProRule" id="PRU00023"/>
    </source>
</evidence>
<dbReference type="Gene3D" id="1.25.40.20">
    <property type="entry name" value="Ankyrin repeat-containing domain"/>
    <property type="match status" value="3"/>
</dbReference>
<dbReference type="Pfam" id="PF12796">
    <property type="entry name" value="Ank_2"/>
    <property type="match status" value="4"/>
</dbReference>
<protein>
    <recommendedName>
        <fullName evidence="4">Novel STAND NTPase 3 domain-containing protein</fullName>
    </recommendedName>
</protein>
<reference evidence="5" key="1">
    <citation type="submission" date="2018-11" db="EMBL/GenBank/DDBJ databases">
        <authorList>
            <person name="Alioto T."/>
            <person name="Alioto T."/>
        </authorList>
    </citation>
    <scope>NUCLEOTIDE SEQUENCE</scope>
</reference>
<proteinExistence type="predicted"/>
<dbReference type="InterPro" id="IPR002110">
    <property type="entry name" value="Ankyrin_rpt"/>
</dbReference>
<evidence type="ECO:0000256" key="2">
    <source>
        <dbReference type="ARBA" id="ARBA00023043"/>
    </source>
</evidence>
<feature type="repeat" description="ANK" evidence="3">
    <location>
        <begin position="661"/>
        <end position="693"/>
    </location>
</feature>
<sequence length="947" mass="108220">MASLSVEEENYVRMSLLLTGISPRAVRTCFDYEFAPVCLGASLKKEYNKLLDLKKNHKINQSQWNLLFPRFPGQHNQEVLEWEIDEATFFETRGTRHILSLIPSNNCIVVIGSSGCGKSSNIHHAALHLRDNFGYEIIPVLTGPTDIILYNHKNKRQVFVVDDICGIESINIQTLKNWRDNEEKIEKVFKIVEKEVKENYTDSKLLISCRLHIYKEEQFQLVKLLTRKECNLILPELCLLQKEKIQMAKKYHLEKIIDEVMKVEGNIDFFPLLCKLSKDKKSEEVLNLFTAPLDSIRKNIKHIVLESDMQCCALVLCVLYEDGFDTDWLKLTTIERKKLEDIVKEFDIDLSREMSRKSLKLGFDTLDGTYLRQRGSEYRMIHDMIHKLTAVICGQKLTACFIKYAPSVFIRDHFIFKSDTDAPVDNDVILLSGEDEEVYFERLLNDLKESIIISTIDNKQLIHQLFRDRCIRFFERSDEAKQMLKDIALKWYRNNSDRAVLNGIPIRLSFPYIMLMYSVIRGYYEIVHYLIDTLKCDMNIRFRDRMSLLCYASKFGKLDIVKLFLQKSTDLFNCEKSEVCPLYAACAEGYTDIVNLFLNHNTYQSDIARSSFVECVKEHAYKETCYFCPDSCLKPNTCHMPPYLYDEGLGCIVSRHKQNRGRDSPLHAACKRGYVDIVEILLQTNPDVNICNRFGETPLQAACKGGHLYIIKILLQTNDVVNVPYCFGETPLYVACKGGNIALVKILLKNNACVNRISPSGDTPLHAACTGGHADIVELLLQNKASVSLHAAYHGGLTAIIKDMLLQNLDNDNNFDEIEIFRALKIECKIGNIKLVELLLKKQNKLTINFCDIKNKKTLLHIACSRGHASIVKLLLKKKANISQCNSGGESPLYMACTNGHTDIVEILLQNNADVFQCKKNGETPFQVATANGHTDIVNILIQNKAG</sequence>
<dbReference type="PANTHER" id="PTHR24166">
    <property type="entry name" value="ROLLING PEBBLES, ISOFORM B"/>
    <property type="match status" value="1"/>
</dbReference>
<accession>A0A8B6G0Z8</accession>
<keyword evidence="6" id="KW-1185">Reference proteome</keyword>
<feature type="repeat" description="ANK" evidence="3">
    <location>
        <begin position="855"/>
        <end position="887"/>
    </location>
</feature>
<feature type="repeat" description="ANK" evidence="3">
    <location>
        <begin position="921"/>
        <end position="947"/>
    </location>
</feature>